<dbReference type="PROSITE" id="PS50011">
    <property type="entry name" value="PROTEIN_KINASE_DOM"/>
    <property type="match status" value="1"/>
</dbReference>
<evidence type="ECO:0000256" key="5">
    <source>
        <dbReference type="ARBA" id="ARBA00022840"/>
    </source>
</evidence>
<dbReference type="InterPro" id="IPR011009">
    <property type="entry name" value="Kinase-like_dom_sf"/>
</dbReference>
<keyword evidence="4" id="KW-0418">Kinase</keyword>
<evidence type="ECO:0000313" key="8">
    <source>
        <dbReference type="Proteomes" id="UP000694867"/>
    </source>
</evidence>
<keyword evidence="3 6" id="KW-0547">Nucleotide-binding</keyword>
<evidence type="ECO:0000256" key="6">
    <source>
        <dbReference type="PROSITE-ProRule" id="PRU10141"/>
    </source>
</evidence>
<dbReference type="KEGG" id="goe:100900812"/>
<protein>
    <submittedName>
        <fullName evidence="9">cAMP-dependent protein kinase catalytic subunit gamma-like</fullName>
    </submittedName>
</protein>
<dbReference type="GO" id="GO:0005524">
    <property type="term" value="F:ATP binding"/>
    <property type="evidence" value="ECO:0007669"/>
    <property type="project" value="UniProtKB-UniRule"/>
</dbReference>
<feature type="domain" description="Protein kinase" evidence="7">
    <location>
        <begin position="41"/>
        <end position="296"/>
    </location>
</feature>
<dbReference type="PROSITE" id="PS00107">
    <property type="entry name" value="PROTEIN_KINASE_ATP"/>
    <property type="match status" value="1"/>
</dbReference>
<evidence type="ECO:0000256" key="3">
    <source>
        <dbReference type="ARBA" id="ARBA00022741"/>
    </source>
</evidence>
<evidence type="ECO:0000256" key="1">
    <source>
        <dbReference type="ARBA" id="ARBA00022527"/>
    </source>
</evidence>
<dbReference type="PANTHER" id="PTHR24353">
    <property type="entry name" value="CYCLIC NUCLEOTIDE-DEPENDENT PROTEIN KINASE"/>
    <property type="match status" value="1"/>
</dbReference>
<name>A0AAJ6QPD6_9ACAR</name>
<evidence type="ECO:0000256" key="4">
    <source>
        <dbReference type="ARBA" id="ARBA00022777"/>
    </source>
</evidence>
<evidence type="ECO:0000256" key="2">
    <source>
        <dbReference type="ARBA" id="ARBA00022679"/>
    </source>
</evidence>
<dbReference type="AlphaFoldDB" id="A0AAJ6QPD6"/>
<keyword evidence="2" id="KW-0808">Transferase</keyword>
<dbReference type="Pfam" id="PF00069">
    <property type="entry name" value="Pkinase"/>
    <property type="match status" value="1"/>
</dbReference>
<proteinExistence type="predicted"/>
<keyword evidence="1" id="KW-0723">Serine/threonine-protein kinase</keyword>
<reference evidence="9" key="1">
    <citation type="submission" date="2025-08" db="UniProtKB">
        <authorList>
            <consortium name="RefSeq"/>
        </authorList>
    </citation>
    <scope>IDENTIFICATION</scope>
</reference>
<feature type="binding site" evidence="6">
    <location>
        <position position="69"/>
    </location>
    <ligand>
        <name>ATP</name>
        <dbReference type="ChEBI" id="CHEBI:30616"/>
    </ligand>
</feature>
<dbReference type="InterPro" id="IPR017441">
    <property type="entry name" value="Protein_kinase_ATP_BS"/>
</dbReference>
<keyword evidence="8" id="KW-1185">Reference proteome</keyword>
<dbReference type="InterPro" id="IPR000719">
    <property type="entry name" value="Prot_kinase_dom"/>
</dbReference>
<dbReference type="GeneID" id="100900812"/>
<dbReference type="Proteomes" id="UP000694867">
    <property type="component" value="Unplaced"/>
</dbReference>
<keyword evidence="5 6" id="KW-0067">ATP-binding</keyword>
<accession>A0AAJ6QPD6</accession>
<dbReference type="GO" id="GO:0004690">
    <property type="term" value="F:cyclic nucleotide-dependent protein kinase activity"/>
    <property type="evidence" value="ECO:0007669"/>
    <property type="project" value="UniProtKB-ARBA"/>
</dbReference>
<organism evidence="8 9">
    <name type="scientific">Galendromus occidentalis</name>
    <name type="common">western predatory mite</name>
    <dbReference type="NCBI Taxonomy" id="34638"/>
    <lineage>
        <taxon>Eukaryota</taxon>
        <taxon>Metazoa</taxon>
        <taxon>Ecdysozoa</taxon>
        <taxon>Arthropoda</taxon>
        <taxon>Chelicerata</taxon>
        <taxon>Arachnida</taxon>
        <taxon>Acari</taxon>
        <taxon>Parasitiformes</taxon>
        <taxon>Mesostigmata</taxon>
        <taxon>Gamasina</taxon>
        <taxon>Phytoseioidea</taxon>
        <taxon>Phytoseiidae</taxon>
        <taxon>Typhlodrominae</taxon>
        <taxon>Galendromus</taxon>
    </lineage>
</organism>
<dbReference type="Gene3D" id="3.30.200.20">
    <property type="entry name" value="Phosphorylase Kinase, domain 1"/>
    <property type="match status" value="1"/>
</dbReference>
<dbReference type="Gene3D" id="1.10.510.10">
    <property type="entry name" value="Transferase(Phosphotransferase) domain 1"/>
    <property type="match status" value="1"/>
</dbReference>
<dbReference type="SUPFAM" id="SSF56112">
    <property type="entry name" value="Protein kinase-like (PK-like)"/>
    <property type="match status" value="1"/>
</dbReference>
<evidence type="ECO:0000313" key="9">
    <source>
        <dbReference type="RefSeq" id="XP_003739407.1"/>
    </source>
</evidence>
<dbReference type="RefSeq" id="XP_003739407.1">
    <property type="nucleotide sequence ID" value="XM_003739359.1"/>
</dbReference>
<gene>
    <name evidence="9" type="primary">LOC100900812</name>
</gene>
<sequence length="350" mass="40090">MCDARIQRKLKDYRDQLDHAKQIFEHGLSKNECLELDVRNLDTLGVIGEGVFGEIYRVEDQGSFYAVKKHAKRRIRERKSQAIVIRERKWLCAMNNPFVVKCLSKFKDADNVYLIMQYAPYGDVKSMLSRGAIPEERAVKIAIQAVLALEFLHAMDITLRNLEPRNLLVFSRGRVKLSDFGAAIIGSSISGKNFRSTPYTAPEMLKERPYTNAVDWWSMGVVIYEMLLAKLPFGGEQDHKDVLQRRITSDPLSGLGTDALSFSAKLVIQQFLEKEPVKRLGGPRTNVDDIKNHPWFSNVNYYDVIFGLNQFALQDSELAANRETKCARDLLRTLSKPEERDPLRDDLKDF</sequence>
<evidence type="ECO:0000259" key="7">
    <source>
        <dbReference type="PROSITE" id="PS50011"/>
    </source>
</evidence>